<dbReference type="InterPro" id="IPR057666">
    <property type="entry name" value="DrpA_SLOG"/>
</dbReference>
<evidence type="ECO:0000259" key="2">
    <source>
        <dbReference type="Pfam" id="PF02481"/>
    </source>
</evidence>
<evidence type="ECO:0000313" key="3">
    <source>
        <dbReference type="EMBL" id="HFX13419.1"/>
    </source>
</evidence>
<dbReference type="SUPFAM" id="SSF102405">
    <property type="entry name" value="MCP/YpsA-like"/>
    <property type="match status" value="1"/>
</dbReference>
<accession>A0A7C3RJW7</accession>
<gene>
    <name evidence="3" type="primary">dprA</name>
    <name evidence="3" type="ORF">ENW00_04555</name>
</gene>
<name>A0A7C3RJW7_DICTH</name>
<dbReference type="SUPFAM" id="SSF46785">
    <property type="entry name" value="Winged helix' DNA-binding domain"/>
    <property type="match status" value="1"/>
</dbReference>
<comment type="similarity">
    <text evidence="1">Belongs to the DprA/Smf family.</text>
</comment>
<dbReference type="PANTHER" id="PTHR43022:SF1">
    <property type="entry name" value="PROTEIN SMF"/>
    <property type="match status" value="1"/>
</dbReference>
<reference evidence="3" key="1">
    <citation type="journal article" date="2020" name="mSystems">
        <title>Genome- and Community-Level Interaction Insights into Carbon Utilization and Element Cycling Functions of Hydrothermarchaeota in Hydrothermal Sediment.</title>
        <authorList>
            <person name="Zhou Z."/>
            <person name="Liu Y."/>
            <person name="Xu W."/>
            <person name="Pan J."/>
            <person name="Luo Z.H."/>
            <person name="Li M."/>
        </authorList>
    </citation>
    <scope>NUCLEOTIDE SEQUENCE [LARGE SCALE GENOMIC DNA]</scope>
    <source>
        <strain evidence="3">SpSt-81</strain>
    </source>
</reference>
<dbReference type="Pfam" id="PF02481">
    <property type="entry name" value="DNA_processg_A"/>
    <property type="match status" value="1"/>
</dbReference>
<dbReference type="PANTHER" id="PTHR43022">
    <property type="entry name" value="PROTEIN SMF"/>
    <property type="match status" value="1"/>
</dbReference>
<dbReference type="AlphaFoldDB" id="A0A7C3RJW7"/>
<comment type="caution">
    <text evidence="3">The sequence shown here is derived from an EMBL/GenBank/DDBJ whole genome shotgun (WGS) entry which is preliminary data.</text>
</comment>
<feature type="domain" description="Smf/DprA SLOG" evidence="2">
    <location>
        <begin position="81"/>
        <end position="287"/>
    </location>
</feature>
<dbReference type="GO" id="GO:0009294">
    <property type="term" value="P:DNA-mediated transformation"/>
    <property type="evidence" value="ECO:0007669"/>
    <property type="project" value="InterPro"/>
</dbReference>
<sequence>MYNYNPKDKPFIYSLSYFPPLYRRWREWIDFISPPELFLLSDKEILERFSYSSLIQEFIIFKRKISWEDLWEKLVKKDYKLTTLWDEEYPPLLKEIKNPPLFLTYRGNIIGKRYIAIVGTRRPTQYGIKISEYFSRELVKYGFIIVSGLAYGIDTYAHKGALEGGGRTYGILGSSLDFIYPSGNRILAERIVENGALISEYPLGTRPTRYTFPQRNRIISGISEGVFVIEAGEKSGALITASFALNEGREVFAVPGRIIDERSKGTNKLIQEGAKMVLDIIDILEEFHIPFIYKPKRDVILTEDEKKVLQFLNFNPIFIEDLMIKLNMDISRLMFIIVSLQAKGLVEEFPGNRYGRRSDNL</sequence>
<dbReference type="Gene3D" id="1.10.10.10">
    <property type="entry name" value="Winged helix-like DNA-binding domain superfamily/Winged helix DNA-binding domain"/>
    <property type="match status" value="1"/>
</dbReference>
<dbReference type="NCBIfam" id="TIGR00732">
    <property type="entry name" value="dprA"/>
    <property type="match status" value="1"/>
</dbReference>
<dbReference type="InterPro" id="IPR036388">
    <property type="entry name" value="WH-like_DNA-bd_sf"/>
</dbReference>
<dbReference type="InterPro" id="IPR036390">
    <property type="entry name" value="WH_DNA-bd_sf"/>
</dbReference>
<protein>
    <submittedName>
        <fullName evidence="3">DNA-protecting protein DprA</fullName>
    </submittedName>
</protein>
<organism evidence="3">
    <name type="scientific">Dictyoglomus thermophilum</name>
    <dbReference type="NCBI Taxonomy" id="14"/>
    <lineage>
        <taxon>Bacteria</taxon>
        <taxon>Pseudomonadati</taxon>
        <taxon>Dictyoglomota</taxon>
        <taxon>Dictyoglomia</taxon>
        <taxon>Dictyoglomales</taxon>
        <taxon>Dictyoglomaceae</taxon>
        <taxon>Dictyoglomus</taxon>
    </lineage>
</organism>
<evidence type="ECO:0000256" key="1">
    <source>
        <dbReference type="ARBA" id="ARBA00006525"/>
    </source>
</evidence>
<proteinExistence type="inferred from homology"/>
<dbReference type="InterPro" id="IPR003488">
    <property type="entry name" value="DprA"/>
</dbReference>
<dbReference type="EMBL" id="DTIN01000014">
    <property type="protein sequence ID" value="HFX13419.1"/>
    <property type="molecule type" value="Genomic_DNA"/>
</dbReference>
<dbReference type="Gene3D" id="3.40.50.450">
    <property type="match status" value="1"/>
</dbReference>